<feature type="compositionally biased region" description="Polar residues" evidence="2">
    <location>
        <begin position="128"/>
        <end position="137"/>
    </location>
</feature>
<dbReference type="OrthoDB" id="5321006at2759"/>
<evidence type="ECO:0000313" key="3">
    <source>
        <dbReference type="EMBL" id="PVU91068.1"/>
    </source>
</evidence>
<evidence type="ECO:0000313" key="4">
    <source>
        <dbReference type="Proteomes" id="UP000245383"/>
    </source>
</evidence>
<proteinExistence type="predicted"/>
<feature type="coiled-coil region" evidence="1">
    <location>
        <begin position="236"/>
        <end position="267"/>
    </location>
</feature>
<dbReference type="EMBL" id="MBFR01000221">
    <property type="protein sequence ID" value="PVU91068.1"/>
    <property type="molecule type" value="Genomic_DNA"/>
</dbReference>
<feature type="region of interest" description="Disordered" evidence="2">
    <location>
        <begin position="1"/>
        <end position="23"/>
    </location>
</feature>
<name>A0A2T9YFE0_9FUNG</name>
<dbReference type="AlphaFoldDB" id="A0A2T9YFE0"/>
<gene>
    <name evidence="3" type="ORF">BB561_004575</name>
</gene>
<dbReference type="Proteomes" id="UP000245383">
    <property type="component" value="Unassembled WGS sequence"/>
</dbReference>
<feature type="region of interest" description="Disordered" evidence="2">
    <location>
        <begin position="106"/>
        <end position="176"/>
    </location>
</feature>
<keyword evidence="1" id="KW-0175">Coiled coil</keyword>
<dbReference type="SUPFAM" id="SSF81995">
    <property type="entry name" value="beta-sandwich domain of Sec23/24"/>
    <property type="match status" value="1"/>
</dbReference>
<evidence type="ECO:0000256" key="1">
    <source>
        <dbReference type="SAM" id="Coils"/>
    </source>
</evidence>
<keyword evidence="4" id="KW-1185">Reference proteome</keyword>
<accession>A0A2T9YFE0</accession>
<reference evidence="3 4" key="1">
    <citation type="journal article" date="2018" name="MBio">
        <title>Comparative Genomics Reveals the Core Gene Toolbox for the Fungus-Insect Symbiosis.</title>
        <authorList>
            <person name="Wang Y."/>
            <person name="Stata M."/>
            <person name="Wang W."/>
            <person name="Stajich J.E."/>
            <person name="White M.M."/>
            <person name="Moncalvo J.M."/>
        </authorList>
    </citation>
    <scope>NUCLEOTIDE SEQUENCE [LARGE SCALE GENOMIC DNA]</scope>
    <source>
        <strain evidence="3 4">SWE-8-4</strain>
    </source>
</reference>
<feature type="compositionally biased region" description="Low complexity" evidence="2">
    <location>
        <begin position="106"/>
        <end position="122"/>
    </location>
</feature>
<feature type="compositionally biased region" description="Polar residues" evidence="2">
    <location>
        <begin position="146"/>
        <end position="165"/>
    </location>
</feature>
<sequence>MSHFNSGRKDQAAAPNFPGNYLSQTPNILRKDIQPLDTAHNTFDRIHSADITTASPTFSNHNLGIMSPSFPNLNYNSNPFNPPNQPHHISQPHLLAQVQPQIPYNQQSHSYQQSNLSSSNNLPPTPTIQTKQKSKVLSKTAHASAYTASKHSSQIKAEDSSSTAKSGRKKKVNVQKRDYAQVSDETLPINDEADTINARDISIARYKKYHDYIACLFTPLHTNNFKYESPYKNLNQSLYTQKIENAKKELESLKDENKIRAEQMQANRLRYLNFMKELENATDLDDELLNKELSEIFLTPSSVYPQPYYKTKATDIESDTSSAPVYLSL</sequence>
<evidence type="ECO:0000256" key="2">
    <source>
        <dbReference type="SAM" id="MobiDB-lite"/>
    </source>
</evidence>
<protein>
    <submittedName>
        <fullName evidence="3">Uncharacterized protein</fullName>
    </submittedName>
</protein>
<comment type="caution">
    <text evidence="3">The sequence shown here is derived from an EMBL/GenBank/DDBJ whole genome shotgun (WGS) entry which is preliminary data.</text>
</comment>
<organism evidence="3 4">
    <name type="scientific">Smittium simulii</name>
    <dbReference type="NCBI Taxonomy" id="133385"/>
    <lineage>
        <taxon>Eukaryota</taxon>
        <taxon>Fungi</taxon>
        <taxon>Fungi incertae sedis</taxon>
        <taxon>Zoopagomycota</taxon>
        <taxon>Kickxellomycotina</taxon>
        <taxon>Harpellomycetes</taxon>
        <taxon>Harpellales</taxon>
        <taxon>Legeriomycetaceae</taxon>
        <taxon>Smittium</taxon>
    </lineage>
</organism>